<reference evidence="2" key="1">
    <citation type="journal article" date="2022" name="Nat. Commun.">
        <title>Chromosome evolution and the genetic basis of agronomically important traits in greater yam.</title>
        <authorList>
            <person name="Bredeson J.V."/>
            <person name="Lyons J.B."/>
            <person name="Oniyinde I.O."/>
            <person name="Okereke N.R."/>
            <person name="Kolade O."/>
            <person name="Nnabue I."/>
            <person name="Nwadili C.O."/>
            <person name="Hribova E."/>
            <person name="Parker M."/>
            <person name="Nwogha J."/>
            <person name="Shu S."/>
            <person name="Carlson J."/>
            <person name="Kariba R."/>
            <person name="Muthemba S."/>
            <person name="Knop K."/>
            <person name="Barton G.J."/>
            <person name="Sherwood A.V."/>
            <person name="Lopez-Montes A."/>
            <person name="Asiedu R."/>
            <person name="Jamnadass R."/>
            <person name="Muchugi A."/>
            <person name="Goodstein D."/>
            <person name="Egesi C.N."/>
            <person name="Featherston J."/>
            <person name="Asfaw A."/>
            <person name="Simpson G.G."/>
            <person name="Dolezel J."/>
            <person name="Hendre P.S."/>
            <person name="Van Deynze A."/>
            <person name="Kumar P.L."/>
            <person name="Obidiegwu J.E."/>
            <person name="Bhattacharjee R."/>
            <person name="Rokhsar D.S."/>
        </authorList>
    </citation>
    <scope>NUCLEOTIDE SEQUENCE [LARGE SCALE GENOMIC DNA]</scope>
    <source>
        <strain evidence="2">cv. TDa95/00328</strain>
    </source>
</reference>
<evidence type="ECO:0000313" key="1">
    <source>
        <dbReference type="EMBL" id="KAH7657220.1"/>
    </source>
</evidence>
<comment type="caution">
    <text evidence="1">The sequence shown here is derived from an EMBL/GenBank/DDBJ whole genome shotgun (WGS) entry which is preliminary data.</text>
</comment>
<dbReference type="Proteomes" id="UP000827976">
    <property type="component" value="Chromosome 17"/>
</dbReference>
<evidence type="ECO:0000313" key="2">
    <source>
        <dbReference type="Proteomes" id="UP000827976"/>
    </source>
</evidence>
<accession>A0ACB7UAE4</accession>
<name>A0ACB7UAE4_DIOAL</name>
<protein>
    <submittedName>
        <fullName evidence="1">Uncharacterized protein</fullName>
    </submittedName>
</protein>
<gene>
    <name evidence="1" type="ORF">IHE45_17G006900</name>
</gene>
<organism evidence="1 2">
    <name type="scientific">Dioscorea alata</name>
    <name type="common">Purple yam</name>
    <dbReference type="NCBI Taxonomy" id="55571"/>
    <lineage>
        <taxon>Eukaryota</taxon>
        <taxon>Viridiplantae</taxon>
        <taxon>Streptophyta</taxon>
        <taxon>Embryophyta</taxon>
        <taxon>Tracheophyta</taxon>
        <taxon>Spermatophyta</taxon>
        <taxon>Magnoliopsida</taxon>
        <taxon>Liliopsida</taxon>
        <taxon>Dioscoreales</taxon>
        <taxon>Dioscoreaceae</taxon>
        <taxon>Dioscorea</taxon>
    </lineage>
</organism>
<keyword evidence="2" id="KW-1185">Reference proteome</keyword>
<proteinExistence type="predicted"/>
<sequence>MVKFSVVILISLASMLMMMFSLGSARPSLLNYGGKLPKNVPIPPSGPSGGEAPDTPPLWSSMEFQKEHFGKLPKGPIPPSGPSDLGSPHSSSSKY</sequence>
<dbReference type="EMBL" id="CM037027">
    <property type="protein sequence ID" value="KAH7657220.1"/>
    <property type="molecule type" value="Genomic_DNA"/>
</dbReference>